<evidence type="ECO:0000259" key="2">
    <source>
        <dbReference type="Pfam" id="PF23446"/>
    </source>
</evidence>
<evidence type="ECO:0000313" key="4">
    <source>
        <dbReference type="EMBL" id="JAT49716.1"/>
    </source>
</evidence>
<dbReference type="Pfam" id="PF23446">
    <property type="entry name" value="LysM1_NFP_LYK"/>
    <property type="match status" value="1"/>
</dbReference>
<dbReference type="InterPro" id="IPR056561">
    <property type="entry name" value="NFP_LYK_LysM1"/>
</dbReference>
<feature type="domain" description="NFP/LYK4/5 first LysM" evidence="2">
    <location>
        <begin position="179"/>
        <end position="235"/>
    </location>
</feature>
<protein>
    <submittedName>
        <fullName evidence="4">LysM domain-containing GPI-anchored protein 2</fullName>
    </submittedName>
</protein>
<dbReference type="PANTHER" id="PTHR45927">
    <property type="entry name" value="LYSM-DOMAIN RECEPTOR-LIKE KINASE-RELATED"/>
    <property type="match status" value="1"/>
</dbReference>
<feature type="domain" description="LYK3/4/5 second LysM" evidence="3">
    <location>
        <begin position="241"/>
        <end position="281"/>
    </location>
</feature>
<evidence type="ECO:0000259" key="3">
    <source>
        <dbReference type="Pfam" id="PF23472"/>
    </source>
</evidence>
<feature type="compositionally biased region" description="Pro residues" evidence="1">
    <location>
        <begin position="99"/>
        <end position="110"/>
    </location>
</feature>
<feature type="compositionally biased region" description="Basic and acidic residues" evidence="1">
    <location>
        <begin position="86"/>
        <end position="95"/>
    </location>
</feature>
<dbReference type="AlphaFoldDB" id="A0A1D1Y563"/>
<dbReference type="PANTHER" id="PTHR45927:SF6">
    <property type="entry name" value="PROTEIN LYK5"/>
    <property type="match status" value="1"/>
</dbReference>
<proteinExistence type="predicted"/>
<dbReference type="Pfam" id="PF23472">
    <property type="entry name" value="LysM2_CERK1_LYK3_4_5"/>
    <property type="match status" value="1"/>
</dbReference>
<dbReference type="EMBL" id="GDJX01018220">
    <property type="protein sequence ID" value="JAT49716.1"/>
    <property type="molecule type" value="Transcribed_RNA"/>
</dbReference>
<name>A0A1D1Y563_9ARAE</name>
<dbReference type="InterPro" id="IPR052611">
    <property type="entry name" value="Plant_RLK_LysM"/>
</dbReference>
<dbReference type="InterPro" id="IPR056562">
    <property type="entry name" value="LysM2_CERK1_LYK3_4_5"/>
</dbReference>
<evidence type="ECO:0000256" key="1">
    <source>
        <dbReference type="SAM" id="MobiDB-lite"/>
    </source>
</evidence>
<gene>
    <name evidence="4" type="primary">At2g17120_1</name>
    <name evidence="4" type="ORF">g.8394</name>
</gene>
<organism evidence="4">
    <name type="scientific">Anthurium amnicola</name>
    <dbReference type="NCBI Taxonomy" id="1678845"/>
    <lineage>
        <taxon>Eukaryota</taxon>
        <taxon>Viridiplantae</taxon>
        <taxon>Streptophyta</taxon>
        <taxon>Embryophyta</taxon>
        <taxon>Tracheophyta</taxon>
        <taxon>Spermatophyta</taxon>
        <taxon>Magnoliopsida</taxon>
        <taxon>Liliopsida</taxon>
        <taxon>Araceae</taxon>
        <taxon>Pothoideae</taxon>
        <taxon>Potheae</taxon>
        <taxon>Anthurium</taxon>
    </lineage>
</organism>
<feature type="region of interest" description="Disordered" evidence="1">
    <location>
        <begin position="86"/>
        <end position="111"/>
    </location>
</feature>
<reference evidence="4" key="1">
    <citation type="submission" date="2015-07" db="EMBL/GenBank/DDBJ databases">
        <title>Transcriptome Assembly of Anthurium amnicola.</title>
        <authorList>
            <person name="Suzuki J."/>
        </authorList>
    </citation>
    <scope>NUCLEOTIDE SEQUENCE</scope>
</reference>
<sequence>SPKSTVQSLSFFLSLHHFHASERNFFSFVDLDRLHPPICKKLLHLSISLSIWFRFPLSPVSTLLYSLALFPSLLKLPNLVKTLEKKVSRQERTPERAASPPPPKSPPPLPTHTLHKVALPASFPMSPSFHPPLCCLLLLFVLSGAQQLYENNKQLACYATNSSSTLGYSCSDRSAGPPTCPSFLIFRSQINYQTPAAIGYLLGADALAIARINKVTDVDPIPLRTLVLVPLNCSCSAGARYYQHDATYSIKRTGETYLTIANDTYLGLTACQALIDQNPSHDS</sequence>
<feature type="non-terminal residue" evidence="4">
    <location>
        <position position="1"/>
    </location>
</feature>
<feature type="non-terminal residue" evidence="4">
    <location>
        <position position="283"/>
    </location>
</feature>
<accession>A0A1D1Y563</accession>